<evidence type="ECO:0000256" key="2">
    <source>
        <dbReference type="SAM" id="SignalP"/>
    </source>
</evidence>
<feature type="non-terminal residue" evidence="3">
    <location>
        <position position="312"/>
    </location>
</feature>
<keyword evidence="4" id="KW-1185">Reference proteome</keyword>
<dbReference type="Proteomes" id="UP000184390">
    <property type="component" value="Unassembled WGS sequence"/>
</dbReference>
<reference evidence="3 4" key="1">
    <citation type="submission" date="2016-11" db="EMBL/GenBank/DDBJ databases">
        <authorList>
            <person name="Varghese N."/>
            <person name="Submissions S."/>
        </authorList>
    </citation>
    <scope>NUCLEOTIDE SEQUENCE [LARGE SCALE GENOMIC DNA]</scope>
    <source>
        <strain evidence="3 4">PA</strain>
    </source>
</reference>
<evidence type="ECO:0000256" key="1">
    <source>
        <dbReference type="SAM" id="MobiDB-lite"/>
    </source>
</evidence>
<keyword evidence="2" id="KW-0732">Signal</keyword>
<evidence type="ECO:0000313" key="4">
    <source>
        <dbReference type="Proteomes" id="UP000184390"/>
    </source>
</evidence>
<feature type="region of interest" description="Disordered" evidence="1">
    <location>
        <begin position="289"/>
        <end position="312"/>
    </location>
</feature>
<dbReference type="RefSeq" id="WP_143163909.1">
    <property type="nucleotide sequence ID" value="NZ_FQYL01000018.1"/>
</dbReference>
<organism evidence="3 4">
    <name type="scientific">Actinomyces denticolens</name>
    <dbReference type="NCBI Taxonomy" id="52767"/>
    <lineage>
        <taxon>Bacteria</taxon>
        <taxon>Bacillati</taxon>
        <taxon>Actinomycetota</taxon>
        <taxon>Actinomycetes</taxon>
        <taxon>Actinomycetales</taxon>
        <taxon>Actinomycetaceae</taxon>
        <taxon>Actinomyces</taxon>
    </lineage>
</organism>
<name>A0ABY1IJZ4_9ACTO</name>
<feature type="signal peptide" evidence="2">
    <location>
        <begin position="1"/>
        <end position="29"/>
    </location>
</feature>
<feature type="chain" id="PRO_5047232336" evidence="2">
    <location>
        <begin position="30"/>
        <end position="312"/>
    </location>
</feature>
<sequence>MSFSTRGRRLPALVGLMAASSLVAPIAMAAGGTATAASPKAPTFTVSTATCHAPKNLVTVTDFDTAAAANYRIVVSVDGVGAAAVKSSTSKTVFTTGNGVFDVDAYLKERGFTGTAFDGKKATVKLYYFDKDGKYADQYEDKDTVVPGETKDKMVPLGSPVEVTYEDPATVCETTMPTTPKVSAALSGDHNDVSVSEATTEPQKNYRFVATLPDGTRKALPKAFSEKIADGKATVSAEEALKDAGGVEAYYGKPIPVQAYYFDAEKRYATTAYVDPAGVVDGQTKEQFIKLGEPQELTLTKPAETPKPDPEP</sequence>
<gene>
    <name evidence="3" type="ORF">SAMN05216246_1181</name>
</gene>
<comment type="caution">
    <text evidence="3">The sequence shown here is derived from an EMBL/GenBank/DDBJ whole genome shotgun (WGS) entry which is preliminary data.</text>
</comment>
<protein>
    <submittedName>
        <fullName evidence="3">Uncharacterized protein</fullName>
    </submittedName>
</protein>
<dbReference type="EMBL" id="FQYL01000018">
    <property type="protein sequence ID" value="SHJ27408.1"/>
    <property type="molecule type" value="Genomic_DNA"/>
</dbReference>
<evidence type="ECO:0000313" key="3">
    <source>
        <dbReference type="EMBL" id="SHJ27408.1"/>
    </source>
</evidence>
<accession>A0ABY1IJZ4</accession>
<proteinExistence type="predicted"/>